<dbReference type="EMBL" id="CACRZD030000009">
    <property type="protein sequence ID" value="CAA6664895.1"/>
    <property type="molecule type" value="Genomic_DNA"/>
</dbReference>
<dbReference type="InterPro" id="IPR011990">
    <property type="entry name" value="TPR-like_helical_dom_sf"/>
</dbReference>
<evidence type="ECO:0000256" key="2">
    <source>
        <dbReference type="PROSITE-ProRule" id="PRU00708"/>
    </source>
</evidence>
<dbReference type="Pfam" id="PF20431">
    <property type="entry name" value="E_motif"/>
    <property type="match status" value="1"/>
</dbReference>
<feature type="repeat" description="PPR" evidence="2">
    <location>
        <begin position="211"/>
        <end position="245"/>
    </location>
</feature>
<dbReference type="EMBL" id="LR743596">
    <property type="protein sequence ID" value="CAA2625532.1"/>
    <property type="molecule type" value="Genomic_DNA"/>
</dbReference>
<evidence type="ECO:0000313" key="5">
    <source>
        <dbReference type="EMBL" id="CAA2625532.1"/>
    </source>
</evidence>
<dbReference type="GO" id="GO:0003723">
    <property type="term" value="F:RNA binding"/>
    <property type="evidence" value="ECO:0007669"/>
    <property type="project" value="InterPro"/>
</dbReference>
<keyword evidence="6" id="KW-1185">Reference proteome</keyword>
<evidence type="ECO:0000256" key="1">
    <source>
        <dbReference type="ARBA" id="ARBA00022737"/>
    </source>
</evidence>
<dbReference type="AlphaFoldDB" id="A0A7I8J547"/>
<feature type="region of interest" description="Disordered" evidence="3">
    <location>
        <begin position="1"/>
        <end position="28"/>
    </location>
</feature>
<feature type="repeat" description="PPR" evidence="2">
    <location>
        <begin position="282"/>
        <end position="316"/>
    </location>
</feature>
<sequence length="564" mass="62159">MRVSSSSSHPPPHTLAAPHRRVPPSQPFPGDQAHEAYCACGDPTATRKLFDKSPHRNVIFFNVMIRSYLSHGRHRDALCVFSSMTAHGVRPDHYTYPCLLSACSAAEQLLGGLQVHGAVTKIGLDSNLFVGNTLITMYSRCGRLREAEQVFAGMAYRDAISWNSVCKEMVRSGGARPNAATLASLLSAVTDISTGDVTFLREMFDDMPHRGLISWNAMIAIYANNSMAAEAVELYRRMELEGVEPDAVTFVSVLPACGDLSALALGAQIHDLVRRKKNLCPNLFLENALVDMYAKCGHLRAARSVFDEMTQRDVVSWTSMSMRESGLKPDHIAFVAVLSACSHAGLLEEGRPDPTVEHFTCMVDLLGRAGRLEEAYGFVKQMPFKPDERVWGALLSACRLHSNIAVGVAAADHLFKLAPAQSGYYVLLSNIYARAGRWGGVAAVRAAMRRRGVKKTPGWSNVELEGRVHTFLMGDRSHIQSPDIYAELAALTESALHDVEEEDKEGHLAVHSEKLAIAFNLRVCGDCHSASKIISKITGREIILRDVHRFHHFENGLCSCRDYW</sequence>
<feature type="repeat" description="PPR" evidence="2">
    <location>
        <begin position="127"/>
        <end position="161"/>
    </location>
</feature>
<dbReference type="Gene3D" id="1.25.40.10">
    <property type="entry name" value="Tetratricopeptide repeat domain"/>
    <property type="match status" value="5"/>
</dbReference>
<reference evidence="5 6" key="1">
    <citation type="submission" date="2019-12" db="EMBL/GenBank/DDBJ databases">
        <authorList>
            <person name="Scholz U."/>
            <person name="Mascher M."/>
            <person name="Fiebig A."/>
        </authorList>
    </citation>
    <scope>NUCLEOTIDE SEQUENCE</scope>
</reference>
<dbReference type="GO" id="GO:0008270">
    <property type="term" value="F:zinc ion binding"/>
    <property type="evidence" value="ECO:0007669"/>
    <property type="project" value="InterPro"/>
</dbReference>
<accession>A0A7I8J547</accession>
<dbReference type="InterPro" id="IPR002885">
    <property type="entry name" value="PPR_rpt"/>
</dbReference>
<dbReference type="Pfam" id="PF13041">
    <property type="entry name" value="PPR_2"/>
    <property type="match status" value="2"/>
</dbReference>
<evidence type="ECO:0000313" key="6">
    <source>
        <dbReference type="Proteomes" id="UP001189122"/>
    </source>
</evidence>
<keyword evidence="1" id="KW-0677">Repeat</keyword>
<dbReference type="Pfam" id="PF14432">
    <property type="entry name" value="DYW_deaminase"/>
    <property type="match status" value="1"/>
</dbReference>
<evidence type="ECO:0000259" key="4">
    <source>
        <dbReference type="Pfam" id="PF14432"/>
    </source>
</evidence>
<dbReference type="GO" id="GO:0016556">
    <property type="term" value="P:mRNA modification"/>
    <property type="evidence" value="ECO:0007669"/>
    <property type="project" value="UniProtKB-ARBA"/>
</dbReference>
<dbReference type="InterPro" id="IPR046960">
    <property type="entry name" value="PPR_At4g14850-like_plant"/>
</dbReference>
<dbReference type="Proteomes" id="UP001189122">
    <property type="component" value="Unassembled WGS sequence"/>
</dbReference>
<gene>
    <name evidence="5" type="ORF">SI7747_09011284</name>
</gene>
<feature type="domain" description="DYW" evidence="4">
    <location>
        <begin position="492"/>
        <end position="564"/>
    </location>
</feature>
<dbReference type="Pfam" id="PF01535">
    <property type="entry name" value="PPR"/>
    <property type="match status" value="3"/>
</dbReference>
<protein>
    <recommendedName>
        <fullName evidence="4">DYW domain-containing protein</fullName>
    </recommendedName>
</protein>
<dbReference type="InterPro" id="IPR046848">
    <property type="entry name" value="E_motif"/>
</dbReference>
<dbReference type="PANTHER" id="PTHR47926">
    <property type="entry name" value="PENTATRICOPEPTIDE REPEAT-CONTAINING PROTEIN"/>
    <property type="match status" value="1"/>
</dbReference>
<name>A0A7I8J547_SPIIN</name>
<organism evidence="5">
    <name type="scientific">Spirodela intermedia</name>
    <name type="common">Intermediate duckweed</name>
    <dbReference type="NCBI Taxonomy" id="51605"/>
    <lineage>
        <taxon>Eukaryota</taxon>
        <taxon>Viridiplantae</taxon>
        <taxon>Streptophyta</taxon>
        <taxon>Embryophyta</taxon>
        <taxon>Tracheophyta</taxon>
        <taxon>Spermatophyta</taxon>
        <taxon>Magnoliopsida</taxon>
        <taxon>Liliopsida</taxon>
        <taxon>Araceae</taxon>
        <taxon>Lemnoideae</taxon>
        <taxon>Spirodela</taxon>
    </lineage>
</organism>
<dbReference type="NCBIfam" id="TIGR00756">
    <property type="entry name" value="PPR"/>
    <property type="match status" value="3"/>
</dbReference>
<dbReference type="InterPro" id="IPR032867">
    <property type="entry name" value="DYW_dom"/>
</dbReference>
<dbReference type="PANTHER" id="PTHR47926:SF373">
    <property type="entry name" value="TETRATRICOPEPTIDE-LIKE HELICAL DOMAIN SUPERFAMILY, DYW DOMAIN-CONTAINING PROTEIN"/>
    <property type="match status" value="1"/>
</dbReference>
<dbReference type="PROSITE" id="PS51375">
    <property type="entry name" value="PPR"/>
    <property type="match status" value="4"/>
</dbReference>
<evidence type="ECO:0000256" key="3">
    <source>
        <dbReference type="SAM" id="MobiDB-lite"/>
    </source>
</evidence>
<proteinExistence type="predicted"/>
<dbReference type="FunFam" id="1.25.40.10:FF:000277">
    <property type="entry name" value="Pentatricopeptide repeat-containing protein, mitochondrial"/>
    <property type="match status" value="1"/>
</dbReference>
<dbReference type="GO" id="GO:0005737">
    <property type="term" value="C:cytoplasm"/>
    <property type="evidence" value="ECO:0007669"/>
    <property type="project" value="UniProtKB-ARBA"/>
</dbReference>
<feature type="repeat" description="PPR" evidence="2">
    <location>
        <begin position="57"/>
        <end position="91"/>
    </location>
</feature>